<evidence type="ECO:0000313" key="1">
    <source>
        <dbReference type="EMBL" id="KAJ8688299.1"/>
    </source>
</evidence>
<reference evidence="1" key="1">
    <citation type="submission" date="2023-04" db="EMBL/GenBank/DDBJ databases">
        <title>A chromosome-level genome assembly of the parasitoid wasp Eretmocerus hayati.</title>
        <authorList>
            <person name="Zhong Y."/>
            <person name="Liu S."/>
            <person name="Liu Y."/>
        </authorList>
    </citation>
    <scope>NUCLEOTIDE SEQUENCE</scope>
    <source>
        <strain evidence="1">ZJU_SS_LIU_2023</strain>
    </source>
</reference>
<gene>
    <name evidence="1" type="ORF">QAD02_024094</name>
</gene>
<sequence>MITQSTQTGGHYIPESDPNIAAAAATSATRGLKDDDVKTSLVRKIVEQYYSEDRPMSSEKKLTNAIELEQKVLALVEKNEVLEAKTKLAAGEELTEEEKKNYKMWIRTVAVVLVPAPRVQCHLNQQFK</sequence>
<name>A0ACC2PXE8_9HYME</name>
<accession>A0ACC2PXE8</accession>
<protein>
    <submittedName>
        <fullName evidence="1">Uncharacterized protein</fullName>
    </submittedName>
</protein>
<proteinExistence type="predicted"/>
<evidence type="ECO:0000313" key="2">
    <source>
        <dbReference type="Proteomes" id="UP001239111"/>
    </source>
</evidence>
<keyword evidence="2" id="KW-1185">Reference proteome</keyword>
<dbReference type="Proteomes" id="UP001239111">
    <property type="component" value="Chromosome 1"/>
</dbReference>
<comment type="caution">
    <text evidence="1">The sequence shown here is derived from an EMBL/GenBank/DDBJ whole genome shotgun (WGS) entry which is preliminary data.</text>
</comment>
<organism evidence="1 2">
    <name type="scientific">Eretmocerus hayati</name>
    <dbReference type="NCBI Taxonomy" id="131215"/>
    <lineage>
        <taxon>Eukaryota</taxon>
        <taxon>Metazoa</taxon>
        <taxon>Ecdysozoa</taxon>
        <taxon>Arthropoda</taxon>
        <taxon>Hexapoda</taxon>
        <taxon>Insecta</taxon>
        <taxon>Pterygota</taxon>
        <taxon>Neoptera</taxon>
        <taxon>Endopterygota</taxon>
        <taxon>Hymenoptera</taxon>
        <taxon>Apocrita</taxon>
        <taxon>Proctotrupomorpha</taxon>
        <taxon>Chalcidoidea</taxon>
        <taxon>Aphelinidae</taxon>
        <taxon>Aphelininae</taxon>
        <taxon>Eretmocerus</taxon>
    </lineage>
</organism>
<dbReference type="EMBL" id="CM056741">
    <property type="protein sequence ID" value="KAJ8688299.1"/>
    <property type="molecule type" value="Genomic_DNA"/>
</dbReference>